<dbReference type="EMBL" id="JAJEKE010000001">
    <property type="protein sequence ID" value="MCQ1528268.1"/>
    <property type="molecule type" value="Genomic_DNA"/>
</dbReference>
<dbReference type="PANTHER" id="PTHR45947:SF3">
    <property type="entry name" value="SULFOQUINOVOSYL TRANSFERASE SQD2"/>
    <property type="match status" value="1"/>
</dbReference>
<organism evidence="3 4">
    <name type="scientific">Lutispora saccharofermentans</name>
    <dbReference type="NCBI Taxonomy" id="3024236"/>
    <lineage>
        <taxon>Bacteria</taxon>
        <taxon>Bacillati</taxon>
        <taxon>Bacillota</taxon>
        <taxon>Clostridia</taxon>
        <taxon>Lutisporales</taxon>
        <taxon>Lutisporaceae</taxon>
        <taxon>Lutispora</taxon>
    </lineage>
</organism>
<dbReference type="CDD" id="cd03808">
    <property type="entry name" value="GT4_CapM-like"/>
    <property type="match status" value="1"/>
</dbReference>
<dbReference type="InterPro" id="IPR050194">
    <property type="entry name" value="Glycosyltransferase_grp1"/>
</dbReference>
<reference evidence="3 4" key="1">
    <citation type="submission" date="2021-10" db="EMBL/GenBank/DDBJ databases">
        <title>Lutispora strain m25 sp. nov., a thermophilic, non-spore-forming bacterium isolated from a lab-scale methanogenic bioreactor digesting anaerobic sludge.</title>
        <authorList>
            <person name="El Houari A."/>
            <person name="Mcdonald J."/>
        </authorList>
    </citation>
    <scope>NUCLEOTIDE SEQUENCE [LARGE SCALE GENOMIC DNA]</scope>
    <source>
        <strain evidence="4">m25</strain>
    </source>
</reference>
<comment type="caution">
    <text evidence="3">The sequence shown here is derived from an EMBL/GenBank/DDBJ whole genome shotgun (WGS) entry which is preliminary data.</text>
</comment>
<evidence type="ECO:0000313" key="4">
    <source>
        <dbReference type="Proteomes" id="UP001651880"/>
    </source>
</evidence>
<proteinExistence type="predicted"/>
<dbReference type="SUPFAM" id="SSF53756">
    <property type="entry name" value="UDP-Glycosyltransferase/glycogen phosphorylase"/>
    <property type="match status" value="1"/>
</dbReference>
<dbReference type="Pfam" id="PF13477">
    <property type="entry name" value="Glyco_trans_4_2"/>
    <property type="match status" value="1"/>
</dbReference>
<accession>A0ABT1NAI7</accession>
<evidence type="ECO:0000259" key="2">
    <source>
        <dbReference type="Pfam" id="PF13477"/>
    </source>
</evidence>
<name>A0ABT1NAI7_9FIRM</name>
<evidence type="ECO:0000313" key="3">
    <source>
        <dbReference type="EMBL" id="MCQ1528268.1"/>
    </source>
</evidence>
<dbReference type="Proteomes" id="UP001651880">
    <property type="component" value="Unassembled WGS sequence"/>
</dbReference>
<keyword evidence="4" id="KW-1185">Reference proteome</keyword>
<dbReference type="RefSeq" id="WP_255225760.1">
    <property type="nucleotide sequence ID" value="NZ_JAJEKE010000001.1"/>
</dbReference>
<evidence type="ECO:0000259" key="1">
    <source>
        <dbReference type="Pfam" id="PF00534"/>
    </source>
</evidence>
<sequence>MKIIELCAIDQTMKIFLSSLNQGLVDQGFDLICTCSKGPYTEELIRKGFNVINIPIERNIKLYSSIRSVFRLYKLFKSERPDILHVHTPIASVLGRIAAKFAKVPIIIYTAHGFYFHDNMAPIKYKLFLNIEKYMAKYFTDYIFTQSEEDRLTAIKNGFIDGRKIECIGNGIDVFGKFNPENIDHESIRSLYEKFNLTKENIIITFIGRLVKEKGIMELLEAFCSIDNENIKLLVVGDIDQGCRDEKTKNLIASKYKDNQNIIFTGFREDINNLLYITDIFCLPSYREGMPRTIIEAMSMECAVVATNIRGCREEITDGETGFLVKLQSVYHIQNKLEILIQNKDLLNNMKVEGRKKAEKHYDEKQIVDKQINIINRLYEGYKNKETI</sequence>
<feature type="domain" description="Glycosyltransferase subfamily 4-like N-terminal" evidence="2">
    <location>
        <begin position="6"/>
        <end position="147"/>
    </location>
</feature>
<feature type="domain" description="Glycosyl transferase family 1" evidence="1">
    <location>
        <begin position="193"/>
        <end position="356"/>
    </location>
</feature>
<gene>
    <name evidence="3" type="ORF">LJD61_01715</name>
</gene>
<dbReference type="InterPro" id="IPR001296">
    <property type="entry name" value="Glyco_trans_1"/>
</dbReference>
<dbReference type="PANTHER" id="PTHR45947">
    <property type="entry name" value="SULFOQUINOVOSYL TRANSFERASE SQD2"/>
    <property type="match status" value="1"/>
</dbReference>
<dbReference type="InterPro" id="IPR028098">
    <property type="entry name" value="Glyco_trans_4-like_N"/>
</dbReference>
<dbReference type="Gene3D" id="3.40.50.2000">
    <property type="entry name" value="Glycogen Phosphorylase B"/>
    <property type="match status" value="2"/>
</dbReference>
<protein>
    <submittedName>
        <fullName evidence="3">Glycosyltransferase family 4 protein</fullName>
    </submittedName>
</protein>
<dbReference type="Pfam" id="PF00534">
    <property type="entry name" value="Glycos_transf_1"/>
    <property type="match status" value="1"/>
</dbReference>